<dbReference type="NCBIfam" id="NF005840">
    <property type="entry name" value="PRK07757.1"/>
    <property type="match status" value="1"/>
</dbReference>
<dbReference type="Pfam" id="PF13508">
    <property type="entry name" value="Acetyltransf_7"/>
    <property type="match status" value="1"/>
</dbReference>
<dbReference type="EMBL" id="JACNJD010000166">
    <property type="protein sequence ID" value="MBC8176829.1"/>
    <property type="molecule type" value="Genomic_DNA"/>
</dbReference>
<proteinExistence type="predicted"/>
<comment type="caution">
    <text evidence="4">The sequence shown here is derived from an EMBL/GenBank/DDBJ whole genome shotgun (WGS) entry which is preliminary data.</text>
</comment>
<sequence length="165" mass="18642">MVNDKEKYPRIRKAVAADVEPAHKILNFFAEQGLLLPRSLSELYDHLRDYFVLEMDQGEIVQGICGLGICWSDLAEIESLAISNEQQGKGLGGKLVDACLKEARFLGIKRVFTLTYIPDFFLKLGFREIDKAALPQKIWADCLKCPKFPNCDETALMLDLKETDS</sequence>
<dbReference type="PANTHER" id="PTHR30602">
    <property type="entry name" value="AMINO-ACID ACETYLTRANSFERASE"/>
    <property type="match status" value="1"/>
</dbReference>
<dbReference type="InterPro" id="IPR016181">
    <property type="entry name" value="Acyl_CoA_acyltransferase"/>
</dbReference>
<evidence type="ECO:0000256" key="2">
    <source>
        <dbReference type="ARBA" id="ARBA00023315"/>
    </source>
</evidence>
<dbReference type="GO" id="GO:0006526">
    <property type="term" value="P:L-arginine biosynthetic process"/>
    <property type="evidence" value="ECO:0007669"/>
    <property type="project" value="InterPro"/>
</dbReference>
<dbReference type="GO" id="GO:0004042">
    <property type="term" value="F:L-glutamate N-acetyltransferase activity"/>
    <property type="evidence" value="ECO:0007669"/>
    <property type="project" value="InterPro"/>
</dbReference>
<evidence type="ECO:0000256" key="1">
    <source>
        <dbReference type="ARBA" id="ARBA00022679"/>
    </source>
</evidence>
<organism evidence="4 5">
    <name type="scientific">Candidatus Desulfacyla euxinica</name>
    <dbReference type="NCBI Taxonomy" id="2841693"/>
    <lineage>
        <taxon>Bacteria</taxon>
        <taxon>Deltaproteobacteria</taxon>
        <taxon>Candidatus Desulfacyla</taxon>
    </lineage>
</organism>
<evidence type="ECO:0000259" key="3">
    <source>
        <dbReference type="PROSITE" id="PS51186"/>
    </source>
</evidence>
<dbReference type="CDD" id="cd04301">
    <property type="entry name" value="NAT_SF"/>
    <property type="match status" value="1"/>
</dbReference>
<dbReference type="InterPro" id="IPR010167">
    <property type="entry name" value="NH2A_AcTrfase"/>
</dbReference>
<dbReference type="PANTHER" id="PTHR30602:SF12">
    <property type="entry name" value="AMINO-ACID ACETYLTRANSFERASE NAGS1, CHLOROPLASTIC-RELATED"/>
    <property type="match status" value="1"/>
</dbReference>
<reference evidence="4 5" key="1">
    <citation type="submission" date="2020-08" db="EMBL/GenBank/DDBJ databases">
        <title>Bridging the membrane lipid divide: bacteria of the FCB group superphylum have the potential to synthesize archaeal ether lipids.</title>
        <authorList>
            <person name="Villanueva L."/>
            <person name="Von Meijenfeldt F.A.B."/>
            <person name="Westbye A.B."/>
            <person name="Yadav S."/>
            <person name="Hopmans E.C."/>
            <person name="Dutilh B.E."/>
            <person name="Sinninghe Damste J.S."/>
        </authorList>
    </citation>
    <scope>NUCLEOTIDE SEQUENCE [LARGE SCALE GENOMIC DNA]</scope>
    <source>
        <strain evidence="4">NIOZ-UU27</strain>
    </source>
</reference>
<keyword evidence="1" id="KW-0808">Transferase</keyword>
<evidence type="ECO:0000313" key="4">
    <source>
        <dbReference type="EMBL" id="MBC8176829.1"/>
    </source>
</evidence>
<dbReference type="PROSITE" id="PS51186">
    <property type="entry name" value="GNAT"/>
    <property type="match status" value="1"/>
</dbReference>
<dbReference type="AlphaFoldDB" id="A0A8J6T784"/>
<evidence type="ECO:0000313" key="5">
    <source>
        <dbReference type="Proteomes" id="UP000650524"/>
    </source>
</evidence>
<accession>A0A8J6T784</accession>
<protein>
    <submittedName>
        <fullName evidence="4">N-acetyltransferase</fullName>
    </submittedName>
</protein>
<keyword evidence="2" id="KW-0012">Acyltransferase</keyword>
<feature type="domain" description="N-acetyltransferase" evidence="3">
    <location>
        <begin position="9"/>
        <end position="149"/>
    </location>
</feature>
<dbReference type="Gene3D" id="3.40.630.30">
    <property type="match status" value="1"/>
</dbReference>
<gene>
    <name evidence="4" type="ORF">H8E19_05445</name>
</gene>
<dbReference type="GO" id="GO:0005737">
    <property type="term" value="C:cytoplasm"/>
    <property type="evidence" value="ECO:0007669"/>
    <property type="project" value="InterPro"/>
</dbReference>
<dbReference type="Proteomes" id="UP000650524">
    <property type="component" value="Unassembled WGS sequence"/>
</dbReference>
<name>A0A8J6T784_9DELT</name>
<dbReference type="SUPFAM" id="SSF55729">
    <property type="entry name" value="Acyl-CoA N-acyltransferases (Nat)"/>
    <property type="match status" value="1"/>
</dbReference>
<dbReference type="InterPro" id="IPR000182">
    <property type="entry name" value="GNAT_dom"/>
</dbReference>